<feature type="compositionally biased region" description="Basic and acidic residues" evidence="1">
    <location>
        <begin position="199"/>
        <end position="211"/>
    </location>
</feature>
<evidence type="ECO:0000313" key="2">
    <source>
        <dbReference type="EMBL" id="KAA6397708.1"/>
    </source>
</evidence>
<sequence>MGAPWGYVFQLLGKQRSNSMSNRFKKLSYPDADLERRRKKALEMDEDERFAYLLQVGYSNTELNPDDRDYPEKMGKLMMKTRGIEEREQINSNRRQQEKEKETVQFSSSQDTIINDEISTLIELPPIKRRIPEPSTPKEKREMMLRRKKNKKFRKEQKGNGSEDISNDQYDKLSNTSEELEPRSRKRLRLEGLPQDIQNEAKRIEKQKQDDDQAGQVVKDIMEDTLGVTTKQYNPT</sequence>
<dbReference type="EMBL" id="SNRW01001118">
    <property type="protein sequence ID" value="KAA6397708.1"/>
    <property type="molecule type" value="Genomic_DNA"/>
</dbReference>
<evidence type="ECO:0000256" key="1">
    <source>
        <dbReference type="SAM" id="MobiDB-lite"/>
    </source>
</evidence>
<evidence type="ECO:0000313" key="3">
    <source>
        <dbReference type="Proteomes" id="UP000324800"/>
    </source>
</evidence>
<feature type="compositionally biased region" description="Polar residues" evidence="1">
    <location>
        <begin position="159"/>
        <end position="177"/>
    </location>
</feature>
<accession>A0A5J4WS17</accession>
<dbReference type="AlphaFoldDB" id="A0A5J4WS17"/>
<feature type="compositionally biased region" description="Basic and acidic residues" evidence="1">
    <location>
        <begin position="84"/>
        <end position="103"/>
    </location>
</feature>
<comment type="caution">
    <text evidence="2">The sequence shown here is derived from an EMBL/GenBank/DDBJ whole genome shotgun (WGS) entry which is preliminary data.</text>
</comment>
<dbReference type="Proteomes" id="UP000324800">
    <property type="component" value="Unassembled WGS sequence"/>
</dbReference>
<name>A0A5J4WS17_9EUKA</name>
<organism evidence="2 3">
    <name type="scientific">Streblomastix strix</name>
    <dbReference type="NCBI Taxonomy" id="222440"/>
    <lineage>
        <taxon>Eukaryota</taxon>
        <taxon>Metamonada</taxon>
        <taxon>Preaxostyla</taxon>
        <taxon>Oxymonadida</taxon>
        <taxon>Streblomastigidae</taxon>
        <taxon>Streblomastix</taxon>
    </lineage>
</organism>
<feature type="compositionally biased region" description="Basic and acidic residues" evidence="1">
    <location>
        <begin position="130"/>
        <end position="145"/>
    </location>
</feature>
<feature type="compositionally biased region" description="Basic residues" evidence="1">
    <location>
        <begin position="146"/>
        <end position="155"/>
    </location>
</feature>
<protein>
    <submittedName>
        <fullName evidence="2">Uncharacterized protein</fullName>
    </submittedName>
</protein>
<gene>
    <name evidence="2" type="ORF">EZS28_006767</name>
</gene>
<reference evidence="2 3" key="1">
    <citation type="submission" date="2019-03" db="EMBL/GenBank/DDBJ databases">
        <title>Single cell metagenomics reveals metabolic interactions within the superorganism composed of flagellate Streblomastix strix and complex community of Bacteroidetes bacteria on its surface.</title>
        <authorList>
            <person name="Treitli S.C."/>
            <person name="Kolisko M."/>
            <person name="Husnik F."/>
            <person name="Keeling P."/>
            <person name="Hampl V."/>
        </authorList>
    </citation>
    <scope>NUCLEOTIDE SEQUENCE [LARGE SCALE GENOMIC DNA]</scope>
    <source>
        <strain evidence="2">ST1C</strain>
    </source>
</reference>
<feature type="region of interest" description="Disordered" evidence="1">
    <location>
        <begin position="84"/>
        <end position="109"/>
    </location>
</feature>
<proteinExistence type="predicted"/>
<feature type="region of interest" description="Disordered" evidence="1">
    <location>
        <begin position="125"/>
        <end position="219"/>
    </location>
</feature>